<dbReference type="EMBL" id="CAEKKB010000001">
    <property type="protein sequence ID" value="CAB4294885.1"/>
    <property type="molecule type" value="Genomic_DNA"/>
</dbReference>
<organism evidence="1 2">
    <name type="scientific">Prunus armeniaca</name>
    <name type="common">Apricot</name>
    <name type="synonym">Armeniaca vulgaris</name>
    <dbReference type="NCBI Taxonomy" id="36596"/>
    <lineage>
        <taxon>Eukaryota</taxon>
        <taxon>Viridiplantae</taxon>
        <taxon>Streptophyta</taxon>
        <taxon>Embryophyta</taxon>
        <taxon>Tracheophyta</taxon>
        <taxon>Spermatophyta</taxon>
        <taxon>Magnoliopsida</taxon>
        <taxon>eudicotyledons</taxon>
        <taxon>Gunneridae</taxon>
        <taxon>Pentapetalae</taxon>
        <taxon>rosids</taxon>
        <taxon>fabids</taxon>
        <taxon>Rosales</taxon>
        <taxon>Rosaceae</taxon>
        <taxon>Amygdaloideae</taxon>
        <taxon>Amygdaleae</taxon>
        <taxon>Prunus</taxon>
    </lineage>
</organism>
<name>A0A6J5W4V4_PRUAR</name>
<evidence type="ECO:0000313" key="2">
    <source>
        <dbReference type="Proteomes" id="UP000507245"/>
    </source>
</evidence>
<proteinExistence type="predicted"/>
<reference evidence="2" key="1">
    <citation type="journal article" date="2020" name="Genome Biol.">
        <title>Gamete binning: chromosome-level and haplotype-resolved genome assembly enabled by high-throughput single-cell sequencing of gamete genomes.</title>
        <authorList>
            <person name="Campoy J.A."/>
            <person name="Sun H."/>
            <person name="Goel M."/>
            <person name="Jiao W.-B."/>
            <person name="Folz-Donahue K."/>
            <person name="Wang N."/>
            <person name="Rubio M."/>
            <person name="Liu C."/>
            <person name="Kukat C."/>
            <person name="Ruiz D."/>
            <person name="Huettel B."/>
            <person name="Schneeberger K."/>
        </authorList>
    </citation>
    <scope>NUCLEOTIDE SEQUENCE [LARGE SCALE GENOMIC DNA]</scope>
    <source>
        <strain evidence="2">cv. Rojo Pasion</strain>
    </source>
</reference>
<dbReference type="AlphaFoldDB" id="A0A6J5W4V4"/>
<dbReference type="Proteomes" id="UP000507245">
    <property type="component" value="Unassembled WGS sequence"/>
</dbReference>
<protein>
    <submittedName>
        <fullName evidence="1">Uncharacterized protein</fullName>
    </submittedName>
</protein>
<evidence type="ECO:0000313" key="1">
    <source>
        <dbReference type="EMBL" id="CAB4294885.1"/>
    </source>
</evidence>
<accession>A0A6J5W4V4</accession>
<sequence>MVLSNILGCEPCSYWVRVEQLEINDGCGGGWATIDNGGCIMLFSPSMARVYAHPVSMWTWNLGWVVIYSFNNSPIQHVQILLLVVEQELGVQPIKDPDPPSKNRIYPIFWSRLGHPSRNGYYYAGCVRCFLLRDLGGLRFCTTPCRRADVTYLRHHLLVHGGYIFLDLHDVIHVIIGLTVIKIQELSGADALRFGTNLAGWKWY</sequence>
<keyword evidence="2" id="KW-1185">Reference proteome</keyword>
<gene>
    <name evidence="1" type="ORF">ORAREDHAP_LOCUS6024</name>
</gene>